<gene>
    <name evidence="1" type="ORF">EGYM00163_LOCUS4465</name>
</gene>
<dbReference type="AlphaFoldDB" id="A0A7S4CCD1"/>
<reference evidence="1" key="1">
    <citation type="submission" date="2021-01" db="EMBL/GenBank/DDBJ databases">
        <authorList>
            <person name="Corre E."/>
            <person name="Pelletier E."/>
            <person name="Niang G."/>
            <person name="Scheremetjew M."/>
            <person name="Finn R."/>
            <person name="Kale V."/>
            <person name="Holt S."/>
            <person name="Cochrane G."/>
            <person name="Meng A."/>
            <person name="Brown T."/>
            <person name="Cohen L."/>
        </authorList>
    </citation>
    <scope>NUCLEOTIDE SEQUENCE</scope>
    <source>
        <strain evidence="1">CCMP1594</strain>
    </source>
</reference>
<protein>
    <submittedName>
        <fullName evidence="1">Uncharacterized protein</fullName>
    </submittedName>
</protein>
<sequence>MVSPPLRAFCMTNEVTTQVTHHTLEPSLHIMSFPGRIIQKQLTYPLALLSEAASLDKPFSSILQSICISPYFFAECTTGCKPVGLTSTHKFVHWVSNKSQLSNRIYPTTRTR</sequence>
<proteinExistence type="predicted"/>
<evidence type="ECO:0000313" key="1">
    <source>
        <dbReference type="EMBL" id="CAE0793348.1"/>
    </source>
</evidence>
<name>A0A7S4CCD1_9EUGL</name>
<dbReference type="EMBL" id="HBJA01014140">
    <property type="protein sequence ID" value="CAE0793348.1"/>
    <property type="molecule type" value="Transcribed_RNA"/>
</dbReference>
<organism evidence="1">
    <name type="scientific">Eutreptiella gymnastica</name>
    <dbReference type="NCBI Taxonomy" id="73025"/>
    <lineage>
        <taxon>Eukaryota</taxon>
        <taxon>Discoba</taxon>
        <taxon>Euglenozoa</taxon>
        <taxon>Euglenida</taxon>
        <taxon>Spirocuta</taxon>
        <taxon>Euglenophyceae</taxon>
        <taxon>Eutreptiales</taxon>
        <taxon>Eutreptiaceae</taxon>
        <taxon>Eutreptiella</taxon>
    </lineage>
</organism>
<accession>A0A7S4CCD1</accession>